<dbReference type="AlphaFoldDB" id="A0A9D1DIL6"/>
<feature type="transmembrane region" description="Helical" evidence="6">
    <location>
        <begin position="179"/>
        <end position="200"/>
    </location>
</feature>
<feature type="transmembrane region" description="Helical" evidence="6">
    <location>
        <begin position="221"/>
        <end position="248"/>
    </location>
</feature>
<keyword evidence="2" id="KW-1003">Cell membrane</keyword>
<evidence type="ECO:0000256" key="4">
    <source>
        <dbReference type="ARBA" id="ARBA00022989"/>
    </source>
</evidence>
<accession>A0A9D1DIL6</accession>
<name>A0A9D1DIL6_9FIRM</name>
<organism evidence="8 9">
    <name type="scientific">Candidatus Avoscillospira avicola</name>
    <dbReference type="NCBI Taxonomy" id="2840706"/>
    <lineage>
        <taxon>Bacteria</taxon>
        <taxon>Bacillati</taxon>
        <taxon>Bacillota</taxon>
        <taxon>Clostridia</taxon>
        <taxon>Eubacteriales</taxon>
        <taxon>Oscillospiraceae</taxon>
        <taxon>Oscillospiraceae incertae sedis</taxon>
        <taxon>Candidatus Avoscillospira</taxon>
    </lineage>
</organism>
<evidence type="ECO:0000256" key="3">
    <source>
        <dbReference type="ARBA" id="ARBA00022692"/>
    </source>
</evidence>
<reference evidence="8" key="1">
    <citation type="submission" date="2020-10" db="EMBL/GenBank/DDBJ databases">
        <authorList>
            <person name="Gilroy R."/>
        </authorList>
    </citation>
    <scope>NUCLEOTIDE SEQUENCE</scope>
    <source>
        <strain evidence="8">ChiBcec15-4380</strain>
    </source>
</reference>
<evidence type="ECO:0000256" key="2">
    <source>
        <dbReference type="ARBA" id="ARBA00022475"/>
    </source>
</evidence>
<protein>
    <recommendedName>
        <fullName evidence="7">ABC3 transporter permease C-terminal domain-containing protein</fullName>
    </recommendedName>
</protein>
<evidence type="ECO:0000256" key="5">
    <source>
        <dbReference type="ARBA" id="ARBA00023136"/>
    </source>
</evidence>
<sequence>MTNRGSQEIQYREYFVRYFDGVKSLEEKETALEEIQNSGLLESVRLCWQENNDIDGRLICACVYGEPPLVRLKGTLELSAPGQVLVPLSSSADVGSEVTLMGEAFEVVGQHTSDEYYISYADFVDTGCKIWQIYAAAQERQDFSDDPVEQLLRSTFPDGNIKTPRIYELSDQGLSRYNLTMICSTFLIATVSFMFLLRYLMDSMMDENSASMMVGASKGKLIFLIFCEGLVLFLGVSILGLLIHYVLYTPVFSKLNYAEGLVYRFGDYLRILAGISGIVLVCLIPFLGKYMKLSPIRAYRTRP</sequence>
<gene>
    <name evidence="8" type="ORF">IAA53_08445</name>
</gene>
<keyword evidence="5 6" id="KW-0472">Membrane</keyword>
<evidence type="ECO:0000313" key="8">
    <source>
        <dbReference type="EMBL" id="HIR51296.1"/>
    </source>
</evidence>
<dbReference type="InterPro" id="IPR003838">
    <property type="entry name" value="ABC3_permease_C"/>
</dbReference>
<keyword evidence="3 6" id="KW-0812">Transmembrane</keyword>
<proteinExistence type="predicted"/>
<evidence type="ECO:0000256" key="1">
    <source>
        <dbReference type="ARBA" id="ARBA00004651"/>
    </source>
</evidence>
<reference evidence="8" key="2">
    <citation type="journal article" date="2021" name="PeerJ">
        <title>Extensive microbial diversity within the chicken gut microbiome revealed by metagenomics and culture.</title>
        <authorList>
            <person name="Gilroy R."/>
            <person name="Ravi A."/>
            <person name="Getino M."/>
            <person name="Pursley I."/>
            <person name="Horton D.L."/>
            <person name="Alikhan N.F."/>
            <person name="Baker D."/>
            <person name="Gharbi K."/>
            <person name="Hall N."/>
            <person name="Watson M."/>
            <person name="Adriaenssens E.M."/>
            <person name="Foster-Nyarko E."/>
            <person name="Jarju S."/>
            <person name="Secka A."/>
            <person name="Antonio M."/>
            <person name="Oren A."/>
            <person name="Chaudhuri R.R."/>
            <person name="La Ragione R."/>
            <person name="Hildebrand F."/>
            <person name="Pallen M.J."/>
        </authorList>
    </citation>
    <scope>NUCLEOTIDE SEQUENCE</scope>
    <source>
        <strain evidence="8">ChiBcec15-4380</strain>
    </source>
</reference>
<evidence type="ECO:0000259" key="7">
    <source>
        <dbReference type="Pfam" id="PF02687"/>
    </source>
</evidence>
<comment type="subcellular location">
    <subcellularLocation>
        <location evidence="1">Cell membrane</location>
        <topology evidence="1">Multi-pass membrane protein</topology>
    </subcellularLocation>
</comment>
<evidence type="ECO:0000313" key="9">
    <source>
        <dbReference type="Proteomes" id="UP000824239"/>
    </source>
</evidence>
<dbReference type="Pfam" id="PF02687">
    <property type="entry name" value="FtsX"/>
    <property type="match status" value="1"/>
</dbReference>
<feature type="domain" description="ABC3 transporter permease C-terminal" evidence="7">
    <location>
        <begin position="181"/>
        <end position="295"/>
    </location>
</feature>
<dbReference type="EMBL" id="DVHE01000064">
    <property type="protein sequence ID" value="HIR51296.1"/>
    <property type="molecule type" value="Genomic_DNA"/>
</dbReference>
<evidence type="ECO:0000256" key="6">
    <source>
        <dbReference type="SAM" id="Phobius"/>
    </source>
</evidence>
<keyword evidence="4 6" id="KW-1133">Transmembrane helix</keyword>
<dbReference type="Proteomes" id="UP000824239">
    <property type="component" value="Unassembled WGS sequence"/>
</dbReference>
<comment type="caution">
    <text evidence="8">The sequence shown here is derived from an EMBL/GenBank/DDBJ whole genome shotgun (WGS) entry which is preliminary data.</text>
</comment>
<dbReference type="GO" id="GO:0005886">
    <property type="term" value="C:plasma membrane"/>
    <property type="evidence" value="ECO:0007669"/>
    <property type="project" value="UniProtKB-SubCell"/>
</dbReference>
<feature type="transmembrane region" description="Helical" evidence="6">
    <location>
        <begin position="268"/>
        <end position="287"/>
    </location>
</feature>